<dbReference type="NCBIfam" id="TIGR02532">
    <property type="entry name" value="IV_pilin_GFxxxE"/>
    <property type="match status" value="1"/>
</dbReference>
<organism evidence="2 3">
    <name type="scientific">Thiothrix unzii</name>
    <dbReference type="NCBI Taxonomy" id="111769"/>
    <lineage>
        <taxon>Bacteria</taxon>
        <taxon>Pseudomonadati</taxon>
        <taxon>Pseudomonadota</taxon>
        <taxon>Gammaproteobacteria</taxon>
        <taxon>Thiotrichales</taxon>
        <taxon>Thiotrichaceae</taxon>
        <taxon>Thiothrix</taxon>
    </lineage>
</organism>
<keyword evidence="1" id="KW-0812">Transmembrane</keyword>
<evidence type="ECO:0000313" key="3">
    <source>
        <dbReference type="Proteomes" id="UP000672009"/>
    </source>
</evidence>
<evidence type="ECO:0000313" key="2">
    <source>
        <dbReference type="EMBL" id="QTR55307.1"/>
    </source>
</evidence>
<dbReference type="InterPro" id="IPR045584">
    <property type="entry name" value="Pilin-like"/>
</dbReference>
<dbReference type="Pfam" id="PF16732">
    <property type="entry name" value="ComP_DUS"/>
    <property type="match status" value="1"/>
</dbReference>
<dbReference type="SUPFAM" id="SSF54523">
    <property type="entry name" value="Pili subunits"/>
    <property type="match status" value="1"/>
</dbReference>
<reference evidence="2" key="1">
    <citation type="submission" date="2021-04" db="EMBL/GenBank/DDBJ databases">
        <title>Genomics, taxonomy and metabolism of representatives of sulfur bacteria of the genus Thiothrix: Thiothrix fructosivorans QT, Thiothrix unzii A1T and three new species, Thiothrix subterranea sp. nov., Thiothrix litoralis sp. nov. and 'Candidatus Thiothrix anitrata' sp. nov.</title>
        <authorList>
            <person name="Ravin N.V."/>
            <person name="Smolyakov D."/>
            <person name="Rudenko T.S."/>
            <person name="Mardanov A.V."/>
            <person name="Beletsky A.V."/>
            <person name="Markov N.D."/>
            <person name="Fomenkov A.I."/>
            <person name="Roberts R.J."/>
            <person name="Karnachuk O.V."/>
            <person name="Novikov A."/>
            <person name="Grabovich M.Y."/>
        </authorList>
    </citation>
    <scope>NUCLEOTIDE SEQUENCE</scope>
    <source>
        <strain evidence="2">A1</strain>
    </source>
</reference>
<dbReference type="PROSITE" id="PS00409">
    <property type="entry name" value="PROKAR_NTER_METHYL"/>
    <property type="match status" value="1"/>
</dbReference>
<accession>A0A975FCG7</accession>
<dbReference type="AlphaFoldDB" id="A0A975FCG7"/>
<dbReference type="PANTHER" id="PTHR30093">
    <property type="entry name" value="GENERAL SECRETION PATHWAY PROTEIN G"/>
    <property type="match status" value="1"/>
</dbReference>
<proteinExistence type="predicted"/>
<dbReference type="InterPro" id="IPR031982">
    <property type="entry name" value="PilE-like"/>
</dbReference>
<evidence type="ECO:0000256" key="1">
    <source>
        <dbReference type="SAM" id="Phobius"/>
    </source>
</evidence>
<dbReference type="GO" id="GO:0043683">
    <property type="term" value="P:type IV pilus assembly"/>
    <property type="evidence" value="ECO:0007669"/>
    <property type="project" value="InterPro"/>
</dbReference>
<keyword evidence="1" id="KW-0472">Membrane</keyword>
<dbReference type="Proteomes" id="UP000672009">
    <property type="component" value="Chromosome"/>
</dbReference>
<dbReference type="Gene3D" id="3.30.700.10">
    <property type="entry name" value="Glycoprotein, Type 4 Pilin"/>
    <property type="match status" value="1"/>
</dbReference>
<dbReference type="EMBL" id="CP072793">
    <property type="protein sequence ID" value="QTR55307.1"/>
    <property type="molecule type" value="Genomic_DNA"/>
</dbReference>
<dbReference type="PANTHER" id="PTHR30093:SF47">
    <property type="entry name" value="TYPE IV PILUS NON-CORE MINOR PILIN PILE"/>
    <property type="match status" value="1"/>
</dbReference>
<keyword evidence="3" id="KW-1185">Reference proteome</keyword>
<sequence length="141" mass="15300">MIKPTQRGFTLVEMMIVVAIIGILAAFAYPSYVQHVQKAKRSDAHVGLNEVFQRQERSFLLNRTYSTTLTGLGYDSNSPTTPEGEYTLALSGVTQTTFTVTATPVTGKTQASDSKCNSIILDQRGAKSAKDSSNNASTVCW</sequence>
<keyword evidence="1" id="KW-1133">Transmembrane helix</keyword>
<gene>
    <name evidence="2" type="ORF">J9260_10505</name>
</gene>
<dbReference type="InterPro" id="IPR012902">
    <property type="entry name" value="N_methyl_site"/>
</dbReference>
<name>A0A975FCG7_9GAMM</name>
<feature type="transmembrane region" description="Helical" evidence="1">
    <location>
        <begin position="12"/>
        <end position="32"/>
    </location>
</feature>
<dbReference type="KEGG" id="tun:J9260_10505"/>
<dbReference type="Pfam" id="PF07963">
    <property type="entry name" value="N_methyl"/>
    <property type="match status" value="1"/>
</dbReference>
<protein>
    <submittedName>
        <fullName evidence="2">Prepilin-type N-terminal cleavage/methylation domain-containing protein</fullName>
    </submittedName>
</protein>